<accession>A0A1A8JA32</accession>
<evidence type="ECO:0000256" key="1">
    <source>
        <dbReference type="PROSITE-ProRule" id="PRU00339"/>
    </source>
</evidence>
<keyword evidence="1" id="KW-0802">TPR repeat</keyword>
<dbReference type="SUPFAM" id="SSF48452">
    <property type="entry name" value="TPR-like"/>
    <property type="match status" value="1"/>
</dbReference>
<sequence>HGQNGGGGHLPLWTDNVLLKAMESNCPVCTVYGRKIWFVTRFNHQQTMASFGWKRKIGERVSKSAVQQFEAEAEKPEEDDGAGADEEVDWLHAIKRRREVLLDDCAAKSKRLKDEGALLAEQGRHWEAVKKWDEAIQLTPDNSQIYEMKSQVLTMLHEEFPAVKAAEMAVKFQPLWWQAWQTLGRAQLNLGEVDLAVRSFQTAIHLCPSESALWQEDLKWARTLQKQQLATKEKMRQEEETKTQILNAPELQQDYDFETDEVLAACVAIAERQTQYEELKRTAVVIDAEGNLQNVVSGEGSGGAVTPSEEKFVKARGL</sequence>
<dbReference type="PROSITE" id="PS50005">
    <property type="entry name" value="TPR"/>
    <property type="match status" value="2"/>
</dbReference>
<dbReference type="EMBL" id="HAEE01004475">
    <property type="protein sequence ID" value="SBR24495.1"/>
    <property type="molecule type" value="Transcribed_RNA"/>
</dbReference>
<name>A0A1A8JA32_NOTKU</name>
<dbReference type="Gene3D" id="1.25.40.10">
    <property type="entry name" value="Tetratricopeptide repeat domain"/>
    <property type="match status" value="1"/>
</dbReference>
<evidence type="ECO:0000313" key="2">
    <source>
        <dbReference type="EMBL" id="SBR06401.1"/>
    </source>
</evidence>
<feature type="repeat" description="TPR" evidence="1">
    <location>
        <begin position="177"/>
        <end position="210"/>
    </location>
</feature>
<reference evidence="2" key="1">
    <citation type="submission" date="2016-05" db="EMBL/GenBank/DDBJ databases">
        <authorList>
            <person name="Lavstsen T."/>
            <person name="Jespersen J.S."/>
        </authorList>
    </citation>
    <scope>NUCLEOTIDE SEQUENCE</scope>
    <source>
        <tissue evidence="2">Brain</tissue>
    </source>
</reference>
<dbReference type="PANTHER" id="PTHR15544:SF0">
    <property type="entry name" value="TETRATRICOPEPTIDE REPEAT PROTEIN 33"/>
    <property type="match status" value="1"/>
</dbReference>
<dbReference type="AlphaFoldDB" id="A0A1A8JA32"/>
<dbReference type="EMBL" id="HAED01019901">
    <property type="protein sequence ID" value="SBR06401.1"/>
    <property type="molecule type" value="Transcribed_RNA"/>
</dbReference>
<feature type="repeat" description="TPR" evidence="1">
    <location>
        <begin position="109"/>
        <end position="142"/>
    </location>
</feature>
<organism evidence="2">
    <name type="scientific">Nothobranchius kuhntae</name>
    <name type="common">Beira killifish</name>
    <dbReference type="NCBI Taxonomy" id="321403"/>
    <lineage>
        <taxon>Eukaryota</taxon>
        <taxon>Metazoa</taxon>
        <taxon>Chordata</taxon>
        <taxon>Craniata</taxon>
        <taxon>Vertebrata</taxon>
        <taxon>Euteleostomi</taxon>
        <taxon>Actinopterygii</taxon>
        <taxon>Neopterygii</taxon>
        <taxon>Teleostei</taxon>
        <taxon>Neoteleostei</taxon>
        <taxon>Acanthomorphata</taxon>
        <taxon>Ovalentaria</taxon>
        <taxon>Atherinomorphae</taxon>
        <taxon>Cyprinodontiformes</taxon>
        <taxon>Nothobranchiidae</taxon>
        <taxon>Nothobranchius</taxon>
    </lineage>
</organism>
<dbReference type="InterPro" id="IPR019734">
    <property type="entry name" value="TPR_rpt"/>
</dbReference>
<gene>
    <name evidence="2" type="primary">TTC33</name>
</gene>
<dbReference type="InterPro" id="IPR011990">
    <property type="entry name" value="TPR-like_helical_dom_sf"/>
</dbReference>
<feature type="non-terminal residue" evidence="2">
    <location>
        <position position="1"/>
    </location>
</feature>
<proteinExistence type="predicted"/>
<dbReference type="SMART" id="SM00028">
    <property type="entry name" value="TPR"/>
    <property type="match status" value="2"/>
</dbReference>
<dbReference type="InterPro" id="IPR052658">
    <property type="entry name" value="TPR-containing"/>
</dbReference>
<protein>
    <submittedName>
        <fullName evidence="2">Tetratricopeptide repeat domain 33</fullName>
    </submittedName>
</protein>
<reference evidence="2" key="2">
    <citation type="submission" date="2016-06" db="EMBL/GenBank/DDBJ databases">
        <title>The genome of a short-lived fish provides insights into sex chromosome evolution and the genetic control of aging.</title>
        <authorList>
            <person name="Reichwald K."/>
            <person name="Felder M."/>
            <person name="Petzold A."/>
            <person name="Koch P."/>
            <person name="Groth M."/>
            <person name="Platzer M."/>
        </authorList>
    </citation>
    <scope>NUCLEOTIDE SEQUENCE</scope>
    <source>
        <tissue evidence="2">Brain</tissue>
    </source>
</reference>
<dbReference type="PANTHER" id="PTHR15544">
    <property type="entry name" value="OSMOSIS RESPONSIVE FACTOR"/>
    <property type="match status" value="1"/>
</dbReference>